<dbReference type="EMBL" id="KN391819">
    <property type="protein sequence ID" value="KHG09675.1"/>
    <property type="molecule type" value="Genomic_DNA"/>
</dbReference>
<keyword evidence="1" id="KW-0418">Kinase</keyword>
<dbReference type="Proteomes" id="UP000032142">
    <property type="component" value="Unassembled WGS sequence"/>
</dbReference>
<evidence type="ECO:0000313" key="2">
    <source>
        <dbReference type="Proteomes" id="UP000032142"/>
    </source>
</evidence>
<reference evidence="2" key="1">
    <citation type="submission" date="2014-09" db="EMBL/GenBank/DDBJ databases">
        <authorList>
            <person name="Mudge J."/>
            <person name="Ramaraj T."/>
            <person name="Lindquist I.E."/>
            <person name="Bharti A.K."/>
            <person name="Sundararajan A."/>
            <person name="Cameron C.T."/>
            <person name="Woodward J.E."/>
            <person name="May G.D."/>
            <person name="Brubaker C."/>
            <person name="Broadhvest J."/>
            <person name="Wilkins T.A."/>
        </authorList>
    </citation>
    <scope>NUCLEOTIDE SEQUENCE</scope>
    <source>
        <strain evidence="2">cv. AKA8401</strain>
    </source>
</reference>
<sequence>MVPFRLICVYEKGWQIGFANSLFSSTRACVQAVYDTRSCYTVVCPLGYPFKLRQYTLQF</sequence>
<evidence type="ECO:0000313" key="1">
    <source>
        <dbReference type="EMBL" id="KHG09675.1"/>
    </source>
</evidence>
<accession>A0A0B0NA41</accession>
<dbReference type="GO" id="GO:0016301">
    <property type="term" value="F:kinase activity"/>
    <property type="evidence" value="ECO:0007669"/>
    <property type="project" value="UniProtKB-KW"/>
</dbReference>
<dbReference type="AlphaFoldDB" id="A0A0B0NA41"/>
<name>A0A0B0NA41_GOSAR</name>
<organism evidence="1 2">
    <name type="scientific">Gossypium arboreum</name>
    <name type="common">Tree cotton</name>
    <name type="synonym">Gossypium nanking</name>
    <dbReference type="NCBI Taxonomy" id="29729"/>
    <lineage>
        <taxon>Eukaryota</taxon>
        <taxon>Viridiplantae</taxon>
        <taxon>Streptophyta</taxon>
        <taxon>Embryophyta</taxon>
        <taxon>Tracheophyta</taxon>
        <taxon>Spermatophyta</taxon>
        <taxon>Magnoliopsida</taxon>
        <taxon>eudicotyledons</taxon>
        <taxon>Gunneridae</taxon>
        <taxon>Pentapetalae</taxon>
        <taxon>rosids</taxon>
        <taxon>malvids</taxon>
        <taxon>Malvales</taxon>
        <taxon>Malvaceae</taxon>
        <taxon>Malvoideae</taxon>
        <taxon>Gossypium</taxon>
    </lineage>
</organism>
<protein>
    <submittedName>
        <fullName evidence="1">4-diphosphocytidyl-2-C-methyl-D-erythritol kinase</fullName>
    </submittedName>
</protein>
<gene>
    <name evidence="1" type="ORF">F383_13133</name>
</gene>
<proteinExistence type="predicted"/>
<keyword evidence="1" id="KW-0808">Transferase</keyword>
<keyword evidence="2" id="KW-1185">Reference proteome</keyword>